<sequence length="91" mass="9985">MLPQPSNGCRVSHRVPFAKTRHAPILATDPPLIATRTAEAIPERGHAMVEQPIDLRASPARCRLRAEQGQENAVSQASDRRSMAGHRLTRA</sequence>
<protein>
    <submittedName>
        <fullName evidence="2">Uncharacterized protein</fullName>
    </submittedName>
</protein>
<organism evidence="2 3">
    <name type="scientific">Roseomonas elaeocarpi</name>
    <dbReference type="NCBI Taxonomy" id="907779"/>
    <lineage>
        <taxon>Bacteria</taxon>
        <taxon>Pseudomonadati</taxon>
        <taxon>Pseudomonadota</taxon>
        <taxon>Alphaproteobacteria</taxon>
        <taxon>Acetobacterales</taxon>
        <taxon>Roseomonadaceae</taxon>
        <taxon>Roseomonas</taxon>
    </lineage>
</organism>
<accession>A0ABV6JX66</accession>
<evidence type="ECO:0000256" key="1">
    <source>
        <dbReference type="SAM" id="MobiDB-lite"/>
    </source>
</evidence>
<name>A0ABV6JX66_9PROT</name>
<gene>
    <name evidence="2" type="ORF">ACFFGY_18855</name>
</gene>
<evidence type="ECO:0000313" key="2">
    <source>
        <dbReference type="EMBL" id="MFC0410319.1"/>
    </source>
</evidence>
<reference evidence="2 3" key="1">
    <citation type="submission" date="2024-09" db="EMBL/GenBank/DDBJ databases">
        <authorList>
            <person name="Sun Q."/>
            <person name="Mori K."/>
        </authorList>
    </citation>
    <scope>NUCLEOTIDE SEQUENCE [LARGE SCALE GENOMIC DNA]</scope>
    <source>
        <strain evidence="2 3">TBRC 5777</strain>
    </source>
</reference>
<dbReference type="RefSeq" id="WP_377046069.1">
    <property type="nucleotide sequence ID" value="NZ_JBHLUN010000014.1"/>
</dbReference>
<comment type="caution">
    <text evidence="2">The sequence shown here is derived from an EMBL/GenBank/DDBJ whole genome shotgun (WGS) entry which is preliminary data.</text>
</comment>
<feature type="region of interest" description="Disordered" evidence="1">
    <location>
        <begin position="66"/>
        <end position="91"/>
    </location>
</feature>
<dbReference type="Proteomes" id="UP001589865">
    <property type="component" value="Unassembled WGS sequence"/>
</dbReference>
<proteinExistence type="predicted"/>
<evidence type="ECO:0000313" key="3">
    <source>
        <dbReference type="Proteomes" id="UP001589865"/>
    </source>
</evidence>
<keyword evidence="3" id="KW-1185">Reference proteome</keyword>
<dbReference type="EMBL" id="JBHLUN010000014">
    <property type="protein sequence ID" value="MFC0410319.1"/>
    <property type="molecule type" value="Genomic_DNA"/>
</dbReference>